<accession>A0A2Z7BD24</accession>
<gene>
    <name evidence="2" type="ORF">F511_38793</name>
</gene>
<organism evidence="2 3">
    <name type="scientific">Dorcoceras hygrometricum</name>
    <dbReference type="NCBI Taxonomy" id="472368"/>
    <lineage>
        <taxon>Eukaryota</taxon>
        <taxon>Viridiplantae</taxon>
        <taxon>Streptophyta</taxon>
        <taxon>Embryophyta</taxon>
        <taxon>Tracheophyta</taxon>
        <taxon>Spermatophyta</taxon>
        <taxon>Magnoliopsida</taxon>
        <taxon>eudicotyledons</taxon>
        <taxon>Gunneridae</taxon>
        <taxon>Pentapetalae</taxon>
        <taxon>asterids</taxon>
        <taxon>lamiids</taxon>
        <taxon>Lamiales</taxon>
        <taxon>Gesneriaceae</taxon>
        <taxon>Didymocarpoideae</taxon>
        <taxon>Trichosporeae</taxon>
        <taxon>Loxocarpinae</taxon>
        <taxon>Dorcoceras</taxon>
    </lineage>
</organism>
<sequence>MASCIPEPLRVTQVLDSRFPHGYSAQCVEHTKRILGVRLPKRPPPPPSATSSPEIRSGQLDEENPSAQISSGLLVQADEGIPSPVVDLDDIYRRLPSEPDSDTTVGAAADPDPAPGAHRKISKICTGNGQYLTDTAIKHP</sequence>
<dbReference type="GO" id="GO:0016301">
    <property type="term" value="F:kinase activity"/>
    <property type="evidence" value="ECO:0007669"/>
    <property type="project" value="UniProtKB-KW"/>
</dbReference>
<dbReference type="EMBL" id="KV007534">
    <property type="protein sequence ID" value="KZV31309.1"/>
    <property type="molecule type" value="Genomic_DNA"/>
</dbReference>
<evidence type="ECO:0000256" key="1">
    <source>
        <dbReference type="SAM" id="MobiDB-lite"/>
    </source>
</evidence>
<keyword evidence="2" id="KW-0418">Kinase</keyword>
<keyword evidence="2" id="KW-0808">Transferase</keyword>
<feature type="region of interest" description="Disordered" evidence="1">
    <location>
        <begin position="34"/>
        <end position="80"/>
    </location>
</feature>
<reference evidence="2 3" key="1">
    <citation type="journal article" date="2015" name="Proc. Natl. Acad. Sci. U.S.A.">
        <title>The resurrection genome of Boea hygrometrica: A blueprint for survival of dehydration.</title>
        <authorList>
            <person name="Xiao L."/>
            <person name="Yang G."/>
            <person name="Zhang L."/>
            <person name="Yang X."/>
            <person name="Zhao S."/>
            <person name="Ji Z."/>
            <person name="Zhou Q."/>
            <person name="Hu M."/>
            <person name="Wang Y."/>
            <person name="Chen M."/>
            <person name="Xu Y."/>
            <person name="Jin H."/>
            <person name="Xiao X."/>
            <person name="Hu G."/>
            <person name="Bao F."/>
            <person name="Hu Y."/>
            <person name="Wan P."/>
            <person name="Li L."/>
            <person name="Deng X."/>
            <person name="Kuang T."/>
            <person name="Xiang C."/>
            <person name="Zhu J.K."/>
            <person name="Oliver M.J."/>
            <person name="He Y."/>
        </authorList>
    </citation>
    <scope>NUCLEOTIDE SEQUENCE [LARGE SCALE GENOMIC DNA]</scope>
    <source>
        <strain evidence="3">cv. XS01</strain>
    </source>
</reference>
<keyword evidence="3" id="KW-1185">Reference proteome</keyword>
<evidence type="ECO:0000313" key="3">
    <source>
        <dbReference type="Proteomes" id="UP000250235"/>
    </source>
</evidence>
<evidence type="ECO:0000313" key="2">
    <source>
        <dbReference type="EMBL" id="KZV31309.1"/>
    </source>
</evidence>
<dbReference type="AlphaFoldDB" id="A0A2Z7BD24"/>
<protein>
    <submittedName>
        <fullName evidence="2">Putative receptor-like protein kinase</fullName>
    </submittedName>
</protein>
<keyword evidence="2" id="KW-0675">Receptor</keyword>
<name>A0A2Z7BD24_9LAMI</name>
<dbReference type="Proteomes" id="UP000250235">
    <property type="component" value="Unassembled WGS sequence"/>
</dbReference>
<proteinExistence type="predicted"/>
<feature type="region of interest" description="Disordered" evidence="1">
    <location>
        <begin position="92"/>
        <end position="122"/>
    </location>
</feature>